<evidence type="ECO:0008006" key="3">
    <source>
        <dbReference type="Google" id="ProtNLM"/>
    </source>
</evidence>
<sequence length="102" mass="11070">MDNASFIPDSCTLPSADRPLRLAEFADLFARSARQPDRVSPTRLRLTLEDDPAVLATARDLAARETACCGFFTFTFGDGGALTVDVWPAQAPVLDGLERLAR</sequence>
<evidence type="ECO:0000313" key="1">
    <source>
        <dbReference type="EMBL" id="SDU73075.1"/>
    </source>
</evidence>
<gene>
    <name evidence="1" type="ORF">SAMN04488563_4465</name>
</gene>
<dbReference type="STRING" id="419479.SAMN04488563_4465"/>
<dbReference type="EMBL" id="LT629791">
    <property type="protein sequence ID" value="SDU73075.1"/>
    <property type="molecule type" value="Genomic_DNA"/>
</dbReference>
<dbReference type="Proteomes" id="UP000182977">
    <property type="component" value="Chromosome I"/>
</dbReference>
<proteinExistence type="predicted"/>
<reference evidence="2" key="1">
    <citation type="submission" date="2016-10" db="EMBL/GenBank/DDBJ databases">
        <authorList>
            <person name="Varghese N."/>
            <person name="Submissions S."/>
        </authorList>
    </citation>
    <scope>NUCLEOTIDE SEQUENCE [LARGE SCALE GENOMIC DNA]</scope>
    <source>
        <strain evidence="2">DSM 45079</strain>
    </source>
</reference>
<accession>A0A1H2KWY6</accession>
<organism evidence="1 2">
    <name type="scientific">Jiangella alkaliphila</name>
    <dbReference type="NCBI Taxonomy" id="419479"/>
    <lineage>
        <taxon>Bacteria</taxon>
        <taxon>Bacillati</taxon>
        <taxon>Actinomycetota</taxon>
        <taxon>Actinomycetes</taxon>
        <taxon>Jiangellales</taxon>
        <taxon>Jiangellaceae</taxon>
        <taxon>Jiangella</taxon>
    </lineage>
</organism>
<evidence type="ECO:0000313" key="2">
    <source>
        <dbReference type="Proteomes" id="UP000182977"/>
    </source>
</evidence>
<dbReference type="AlphaFoldDB" id="A0A1H2KWY6"/>
<name>A0A1H2KWY6_9ACTN</name>
<protein>
    <recommendedName>
        <fullName evidence="3">Arsenate reductase</fullName>
    </recommendedName>
</protein>
<keyword evidence="2" id="KW-1185">Reference proteome</keyword>
<dbReference type="RefSeq" id="WP_046770445.1">
    <property type="nucleotide sequence ID" value="NZ_LBMC01000020.1"/>
</dbReference>
<dbReference type="OrthoDB" id="8421706at2"/>